<dbReference type="RefSeq" id="WP_230697899.1">
    <property type="nucleotide sequence ID" value="NZ_JAINWF010000045.1"/>
</dbReference>
<comment type="caution">
    <text evidence="1">The sequence shown here is derived from an EMBL/GenBank/DDBJ whole genome shotgun (WGS) entry which is preliminary data.</text>
</comment>
<sequence>IFEFGEGLLHARNKAHGGGWLRGLSVPRVGAAGYLCSVSLKIMPVNTDLKKALLKSSKK</sequence>
<dbReference type="AlphaFoldDB" id="A0A9X1N9L6"/>
<accession>A0A9X1N9L6</accession>
<feature type="non-terminal residue" evidence="1">
    <location>
        <position position="1"/>
    </location>
</feature>
<gene>
    <name evidence="1" type="ORF">K7H17_22985</name>
</gene>
<dbReference type="EMBL" id="JAINWF010000045">
    <property type="protein sequence ID" value="MCD1610699.1"/>
    <property type="molecule type" value="Genomic_DNA"/>
</dbReference>
<evidence type="ECO:0000313" key="2">
    <source>
        <dbReference type="Proteomes" id="UP001138989"/>
    </source>
</evidence>
<keyword evidence="2" id="KW-1185">Reference proteome</keyword>
<dbReference type="Proteomes" id="UP001138989">
    <property type="component" value="Unassembled WGS sequence"/>
</dbReference>
<proteinExistence type="predicted"/>
<name>A0A9X1N9L6_9GAMM</name>
<organism evidence="1 2">
    <name type="scientific">Stutzerimonas kunmingensis</name>
    <dbReference type="NCBI Taxonomy" id="1211807"/>
    <lineage>
        <taxon>Bacteria</taxon>
        <taxon>Pseudomonadati</taxon>
        <taxon>Pseudomonadota</taxon>
        <taxon>Gammaproteobacteria</taxon>
        <taxon>Pseudomonadales</taxon>
        <taxon>Pseudomonadaceae</taxon>
        <taxon>Stutzerimonas</taxon>
    </lineage>
</organism>
<evidence type="ECO:0000313" key="1">
    <source>
        <dbReference type="EMBL" id="MCD1610699.1"/>
    </source>
</evidence>
<reference evidence="1" key="1">
    <citation type="submission" date="2021-08" db="EMBL/GenBank/DDBJ databases">
        <title>Isolation and characterization of neutrophilic mixotrophic iron-oxidizing bacteria from deep-sea hydrothermal vents.</title>
        <authorList>
            <person name="He Y."/>
        </authorList>
    </citation>
    <scope>NUCLEOTIDE SEQUENCE</scope>
    <source>
        <strain evidence="1">IOP_13</strain>
    </source>
</reference>
<protein>
    <submittedName>
        <fullName evidence="1">Uncharacterized protein</fullName>
    </submittedName>
</protein>